<evidence type="ECO:0000313" key="1">
    <source>
        <dbReference type="EMBL" id="KAF6826274.1"/>
    </source>
</evidence>
<dbReference type="Proteomes" id="UP000639643">
    <property type="component" value="Unassembled WGS sequence"/>
</dbReference>
<gene>
    <name evidence="1" type="ORF">CMUS01_09516</name>
</gene>
<accession>A0A8H6K7D9</accession>
<sequence>MIDRALKKQTEIQTFLARNIDEVNPYRYIPIKDYLTTEDWRLLIKLKVILKPLYE</sequence>
<proteinExistence type="predicted"/>
<comment type="caution">
    <text evidence="1">The sequence shown here is derived from an EMBL/GenBank/DDBJ whole genome shotgun (WGS) entry which is preliminary data.</text>
</comment>
<protein>
    <submittedName>
        <fullName evidence="1">Transposase-like protein</fullName>
    </submittedName>
</protein>
<evidence type="ECO:0000313" key="2">
    <source>
        <dbReference type="Proteomes" id="UP000639643"/>
    </source>
</evidence>
<dbReference type="EMBL" id="WIGM01000406">
    <property type="protein sequence ID" value="KAF6826274.1"/>
    <property type="molecule type" value="Genomic_DNA"/>
</dbReference>
<name>A0A8H6K7D9_9PEZI</name>
<dbReference type="AlphaFoldDB" id="A0A8H6K7D9"/>
<organism evidence="1 2">
    <name type="scientific">Colletotrichum musicola</name>
    <dbReference type="NCBI Taxonomy" id="2175873"/>
    <lineage>
        <taxon>Eukaryota</taxon>
        <taxon>Fungi</taxon>
        <taxon>Dikarya</taxon>
        <taxon>Ascomycota</taxon>
        <taxon>Pezizomycotina</taxon>
        <taxon>Sordariomycetes</taxon>
        <taxon>Hypocreomycetidae</taxon>
        <taxon>Glomerellales</taxon>
        <taxon>Glomerellaceae</taxon>
        <taxon>Colletotrichum</taxon>
        <taxon>Colletotrichum orchidearum species complex</taxon>
    </lineage>
</organism>
<keyword evidence="2" id="KW-1185">Reference proteome</keyword>
<reference evidence="1" key="1">
    <citation type="journal article" date="2020" name="Phytopathology">
        <title>Genome Sequence Resources of Colletotrichum truncatum, C. plurivorum, C. musicola, and C. sojae: Four Species Pathogenic to Soybean (Glycine max).</title>
        <authorList>
            <person name="Rogerio F."/>
            <person name="Boufleur T.R."/>
            <person name="Ciampi-Guillardi M."/>
            <person name="Sukno S.A."/>
            <person name="Thon M.R."/>
            <person name="Massola Junior N.S."/>
            <person name="Baroncelli R."/>
        </authorList>
    </citation>
    <scope>NUCLEOTIDE SEQUENCE</scope>
    <source>
        <strain evidence="1">LFN0074</strain>
    </source>
</reference>